<reference evidence="1 2" key="1">
    <citation type="submission" date="2019-07" db="EMBL/GenBank/DDBJ databases">
        <title>Full genome sequence of Humibacter sp. WJ7-1.</title>
        <authorList>
            <person name="Im W.-T."/>
        </authorList>
    </citation>
    <scope>NUCLEOTIDE SEQUENCE [LARGE SCALE GENOMIC DNA]</scope>
    <source>
        <strain evidence="1 2">WJ7-1</strain>
    </source>
</reference>
<keyword evidence="2" id="KW-1185">Reference proteome</keyword>
<proteinExistence type="predicted"/>
<evidence type="ECO:0000313" key="1">
    <source>
        <dbReference type="EMBL" id="QDZ15780.1"/>
    </source>
</evidence>
<sequence length="153" mass="16398">MSDTLDLLDGIAALLAAAVPDAAWNPNDPYTDGQVGIFDMLMPTTPDEVLVVTWVPQAEDPADPTGSGLLQVRARGAKNAPRRPLDILDAASTALLGATHIPLNGTGLEIIQVTSRVRVPMGMDESKRWDWSDNYTCDVAYTPTILRPAGGWD</sequence>
<gene>
    <name evidence="1" type="ORF">FPZ11_14320</name>
</gene>
<dbReference type="EMBL" id="CP042305">
    <property type="protein sequence ID" value="QDZ15780.1"/>
    <property type="molecule type" value="Genomic_DNA"/>
</dbReference>
<dbReference type="OrthoDB" id="5122275at2"/>
<organism evidence="1 2">
    <name type="scientific">Humibacter ginsenosidimutans</name>
    <dbReference type="NCBI Taxonomy" id="2599293"/>
    <lineage>
        <taxon>Bacteria</taxon>
        <taxon>Bacillati</taxon>
        <taxon>Actinomycetota</taxon>
        <taxon>Actinomycetes</taxon>
        <taxon>Micrococcales</taxon>
        <taxon>Microbacteriaceae</taxon>
        <taxon>Humibacter</taxon>
    </lineage>
</organism>
<accession>A0A5B8M8L7</accession>
<dbReference type="RefSeq" id="WP_146321814.1">
    <property type="nucleotide sequence ID" value="NZ_CP042305.1"/>
</dbReference>
<dbReference type="KEGG" id="huw:FPZ11_14320"/>
<dbReference type="InterPro" id="IPR024411">
    <property type="entry name" value="Tail_terminator_phage"/>
</dbReference>
<evidence type="ECO:0008006" key="3">
    <source>
        <dbReference type="Google" id="ProtNLM"/>
    </source>
</evidence>
<dbReference type="AlphaFoldDB" id="A0A5B8M8L7"/>
<dbReference type="Pfam" id="PF12691">
    <property type="entry name" value="Phage_tail_terminator_6"/>
    <property type="match status" value="1"/>
</dbReference>
<dbReference type="Proteomes" id="UP000320216">
    <property type="component" value="Chromosome"/>
</dbReference>
<evidence type="ECO:0000313" key="2">
    <source>
        <dbReference type="Proteomes" id="UP000320216"/>
    </source>
</evidence>
<name>A0A5B8M8L7_9MICO</name>
<protein>
    <recommendedName>
        <fullName evidence="3">DUF3168 domain-containing protein</fullName>
    </recommendedName>
</protein>